<evidence type="ECO:0000256" key="1">
    <source>
        <dbReference type="SAM" id="MobiDB-lite"/>
    </source>
</evidence>
<name>A0A2V4N9K2_9ACTN</name>
<proteinExistence type="predicted"/>
<gene>
    <name evidence="2" type="ORF">C7C46_27215</name>
</gene>
<feature type="region of interest" description="Disordered" evidence="1">
    <location>
        <begin position="86"/>
        <end position="136"/>
    </location>
</feature>
<protein>
    <submittedName>
        <fullName evidence="2">Histone protein</fullName>
    </submittedName>
</protein>
<keyword evidence="3" id="KW-1185">Reference proteome</keyword>
<dbReference type="Proteomes" id="UP000248039">
    <property type="component" value="Unassembled WGS sequence"/>
</dbReference>
<feature type="non-terminal residue" evidence="2">
    <location>
        <position position="136"/>
    </location>
</feature>
<feature type="compositionally biased region" description="Acidic residues" evidence="1">
    <location>
        <begin position="103"/>
        <end position="136"/>
    </location>
</feature>
<dbReference type="EMBL" id="PYBW01000119">
    <property type="protein sequence ID" value="PYC70603.1"/>
    <property type="molecule type" value="Genomic_DNA"/>
</dbReference>
<organism evidence="2 3">
    <name type="scientific">Streptomyces tateyamensis</name>
    <dbReference type="NCBI Taxonomy" id="565073"/>
    <lineage>
        <taxon>Bacteria</taxon>
        <taxon>Bacillati</taxon>
        <taxon>Actinomycetota</taxon>
        <taxon>Actinomycetes</taxon>
        <taxon>Kitasatosporales</taxon>
        <taxon>Streptomycetaceae</taxon>
        <taxon>Streptomyces</taxon>
    </lineage>
</organism>
<reference evidence="2 3" key="1">
    <citation type="submission" date="2018-03" db="EMBL/GenBank/DDBJ databases">
        <title>Bioinformatic expansion and discovery of thiopeptide antibiotics.</title>
        <authorList>
            <person name="Schwalen C.J."/>
            <person name="Hudson G.A."/>
            <person name="Mitchell D.A."/>
        </authorList>
    </citation>
    <scope>NUCLEOTIDE SEQUENCE [LARGE SCALE GENOMIC DNA]</scope>
    <source>
        <strain evidence="2 3">ATCC 21389</strain>
    </source>
</reference>
<sequence length="136" mass="14562">MKNAKLAAALAGGYLLGRFHKARWALALAGLAAGKKLSSNPEVLLGELLDSSPQLRKLADTARGELKEAGKKAAVAVATNRVGALADRLEEHTEKLREGSSGQEEDQQDGADEEYEDGQEPDDSQDSEEGQEEDEE</sequence>
<dbReference type="AlphaFoldDB" id="A0A2V4N9K2"/>
<feature type="compositionally biased region" description="Basic and acidic residues" evidence="1">
    <location>
        <begin position="87"/>
        <end position="98"/>
    </location>
</feature>
<evidence type="ECO:0000313" key="2">
    <source>
        <dbReference type="EMBL" id="PYC70603.1"/>
    </source>
</evidence>
<evidence type="ECO:0000313" key="3">
    <source>
        <dbReference type="Proteomes" id="UP000248039"/>
    </source>
</evidence>
<comment type="caution">
    <text evidence="2">The sequence shown here is derived from an EMBL/GenBank/DDBJ whole genome shotgun (WGS) entry which is preliminary data.</text>
</comment>
<accession>A0A2V4N9K2</accession>